<gene>
    <name evidence="7" type="ORF">V6X64_08430</name>
</gene>
<name>A0ABV3SA63_9GAMM</name>
<feature type="transmembrane region" description="Helical" evidence="5">
    <location>
        <begin position="223"/>
        <end position="240"/>
    </location>
</feature>
<feature type="transmembrane region" description="Helical" evidence="5">
    <location>
        <begin position="109"/>
        <end position="128"/>
    </location>
</feature>
<organism evidence="7 8">
    <name type="scientific">Spiribacter onubensis</name>
    <dbReference type="NCBI Taxonomy" id="3122420"/>
    <lineage>
        <taxon>Bacteria</taxon>
        <taxon>Pseudomonadati</taxon>
        <taxon>Pseudomonadota</taxon>
        <taxon>Gammaproteobacteria</taxon>
        <taxon>Chromatiales</taxon>
        <taxon>Ectothiorhodospiraceae</taxon>
        <taxon>Spiribacter</taxon>
    </lineage>
</organism>
<dbReference type="PANTHER" id="PTHR37422:SF17">
    <property type="entry name" value="O-ANTIGEN LIGASE"/>
    <property type="match status" value="1"/>
</dbReference>
<dbReference type="PANTHER" id="PTHR37422">
    <property type="entry name" value="TEICHURONIC ACID BIOSYNTHESIS PROTEIN TUAE"/>
    <property type="match status" value="1"/>
</dbReference>
<evidence type="ECO:0000313" key="7">
    <source>
        <dbReference type="EMBL" id="MEX0387014.1"/>
    </source>
</evidence>
<feature type="transmembrane region" description="Helical" evidence="5">
    <location>
        <begin position="148"/>
        <end position="166"/>
    </location>
</feature>
<proteinExistence type="predicted"/>
<feature type="transmembrane region" description="Helical" evidence="5">
    <location>
        <begin position="361"/>
        <end position="384"/>
    </location>
</feature>
<dbReference type="RefSeq" id="WP_367967522.1">
    <property type="nucleotide sequence ID" value="NZ_JBAKFJ010000001.1"/>
</dbReference>
<keyword evidence="2 5" id="KW-0812">Transmembrane</keyword>
<dbReference type="Proteomes" id="UP001556653">
    <property type="component" value="Unassembled WGS sequence"/>
</dbReference>
<accession>A0ABV3SA63</accession>
<keyword evidence="7" id="KW-0436">Ligase</keyword>
<evidence type="ECO:0000256" key="3">
    <source>
        <dbReference type="ARBA" id="ARBA00022989"/>
    </source>
</evidence>
<reference evidence="7 8" key="1">
    <citation type="submission" date="2024-02" db="EMBL/GenBank/DDBJ databases">
        <title>New especies of Spiribacter isolated from saline water.</title>
        <authorList>
            <person name="Leon M.J."/>
            <person name="De La Haba R."/>
            <person name="Sanchez-Porro C."/>
            <person name="Ventosa A."/>
        </authorList>
    </citation>
    <scope>NUCLEOTIDE SEQUENCE [LARGE SCALE GENOMIC DNA]</scope>
    <source>
        <strain evidence="8">ag22IC4-227</strain>
    </source>
</reference>
<feature type="transmembrane region" description="Helical" evidence="5">
    <location>
        <begin position="55"/>
        <end position="73"/>
    </location>
</feature>
<keyword evidence="3 5" id="KW-1133">Transmembrane helix</keyword>
<comment type="caution">
    <text evidence="7">The sequence shown here is derived from an EMBL/GenBank/DDBJ whole genome shotgun (WGS) entry which is preliminary data.</text>
</comment>
<feature type="transmembrane region" description="Helical" evidence="5">
    <location>
        <begin position="173"/>
        <end position="192"/>
    </location>
</feature>
<keyword evidence="8" id="KW-1185">Reference proteome</keyword>
<feature type="transmembrane region" description="Helical" evidence="5">
    <location>
        <begin position="85"/>
        <end position="102"/>
    </location>
</feature>
<feature type="domain" description="O-antigen ligase-related" evidence="6">
    <location>
        <begin position="183"/>
        <end position="338"/>
    </location>
</feature>
<evidence type="ECO:0000313" key="8">
    <source>
        <dbReference type="Proteomes" id="UP001556653"/>
    </source>
</evidence>
<feature type="transmembrane region" description="Helical" evidence="5">
    <location>
        <begin position="31"/>
        <end position="48"/>
    </location>
</feature>
<dbReference type="GO" id="GO:0016874">
    <property type="term" value="F:ligase activity"/>
    <property type="evidence" value="ECO:0007669"/>
    <property type="project" value="UniProtKB-KW"/>
</dbReference>
<dbReference type="Pfam" id="PF04932">
    <property type="entry name" value="Wzy_C"/>
    <property type="match status" value="1"/>
</dbReference>
<evidence type="ECO:0000256" key="5">
    <source>
        <dbReference type="SAM" id="Phobius"/>
    </source>
</evidence>
<sequence>MPELAVSSLAGVSIFLLGALSLPLPSGYSIGAVFLLITAGIGLFSLPRPATPVPLAVRLIVAAMVVYAGLWMVDAALRGEGLREFDRPSRFLFALICLLALARMRVSQAWLWSGLALGASATGGLAIWQKLVLSMDRATGTTQMVQFGNLSMLFGLLCAAGLFWARDRERFRAGWIALLALGSMLGVVASFLSGTRGAWIALAACIPVFWLAMRGVGIRKRTLAGLVAVFVTLTGAAYLLPQTGVSVRVGEALEDWQQYVDGDVVEGSVSKRFEMWRGAWHLFQEKSVIGWGETGYIQQLGALGEEGAVSRQAAGYTHAHNDLLNALAKKGLIGGLILYSLYILPLAWFASQFRHASPAQLGIAVAGLTLPVCYMAFGMSQVSFNHNSGVMVYALLLATLVGLSVGSSSNRAGERS</sequence>
<evidence type="ECO:0000256" key="4">
    <source>
        <dbReference type="ARBA" id="ARBA00023136"/>
    </source>
</evidence>
<feature type="transmembrane region" description="Helical" evidence="5">
    <location>
        <begin position="198"/>
        <end position="216"/>
    </location>
</feature>
<evidence type="ECO:0000256" key="2">
    <source>
        <dbReference type="ARBA" id="ARBA00022692"/>
    </source>
</evidence>
<evidence type="ECO:0000256" key="1">
    <source>
        <dbReference type="ARBA" id="ARBA00004141"/>
    </source>
</evidence>
<protein>
    <submittedName>
        <fullName evidence="7">O-antigen ligase family protein</fullName>
    </submittedName>
</protein>
<dbReference type="EMBL" id="JBAKFJ010000001">
    <property type="protein sequence ID" value="MEX0387014.1"/>
    <property type="molecule type" value="Genomic_DNA"/>
</dbReference>
<keyword evidence="4 5" id="KW-0472">Membrane</keyword>
<dbReference type="InterPro" id="IPR051533">
    <property type="entry name" value="WaaL-like"/>
</dbReference>
<evidence type="ECO:0000259" key="6">
    <source>
        <dbReference type="Pfam" id="PF04932"/>
    </source>
</evidence>
<comment type="subcellular location">
    <subcellularLocation>
        <location evidence="1">Membrane</location>
        <topology evidence="1">Multi-pass membrane protein</topology>
    </subcellularLocation>
</comment>
<feature type="transmembrane region" description="Helical" evidence="5">
    <location>
        <begin position="331"/>
        <end position="349"/>
    </location>
</feature>
<dbReference type="InterPro" id="IPR007016">
    <property type="entry name" value="O-antigen_ligase-rel_domated"/>
</dbReference>
<feature type="transmembrane region" description="Helical" evidence="5">
    <location>
        <begin position="390"/>
        <end position="408"/>
    </location>
</feature>